<dbReference type="GO" id="GO:0005829">
    <property type="term" value="C:cytosol"/>
    <property type="evidence" value="ECO:0007669"/>
    <property type="project" value="TreeGrafter"/>
</dbReference>
<dbReference type="Pfam" id="PF00929">
    <property type="entry name" value="RNase_T"/>
    <property type="match status" value="1"/>
</dbReference>
<dbReference type="SUPFAM" id="SSF53098">
    <property type="entry name" value="Ribonuclease H-like"/>
    <property type="match status" value="1"/>
</dbReference>
<evidence type="ECO:0000259" key="2">
    <source>
        <dbReference type="SMART" id="SM00479"/>
    </source>
</evidence>
<dbReference type="GO" id="GO:0003677">
    <property type="term" value="F:DNA binding"/>
    <property type="evidence" value="ECO:0007669"/>
    <property type="project" value="InterPro"/>
</dbReference>
<keyword evidence="3" id="KW-0548">Nucleotidyltransferase</keyword>
<dbReference type="GO" id="GO:0003887">
    <property type="term" value="F:DNA-directed DNA polymerase activity"/>
    <property type="evidence" value="ECO:0007669"/>
    <property type="project" value="UniProtKB-EC"/>
</dbReference>
<dbReference type="Gene3D" id="3.30.420.10">
    <property type="entry name" value="Ribonuclease H-like superfamily/Ribonuclease H"/>
    <property type="match status" value="1"/>
</dbReference>
<proteinExistence type="predicted"/>
<reference evidence="4" key="2">
    <citation type="submission" date="2022-01" db="EMBL/GenBank/DDBJ databases">
        <title>Collection of gut derived symbiotic bacterial strains cultured from healthy donors.</title>
        <authorList>
            <person name="Lin H."/>
            <person name="Kohout C."/>
            <person name="Waligurski E."/>
            <person name="Pamer E.G."/>
        </authorList>
    </citation>
    <scope>NUCLEOTIDE SEQUENCE</scope>
    <source>
        <strain evidence="4">DFI.5.49</strain>
    </source>
</reference>
<dbReference type="InterPro" id="IPR013520">
    <property type="entry name" value="Ribonucl_H"/>
</dbReference>
<dbReference type="AlphaFoldDB" id="A0A174FEU5"/>
<evidence type="ECO:0000313" key="4">
    <source>
        <dbReference type="EMBL" id="MCG4766907.1"/>
    </source>
</evidence>
<keyword evidence="1 4" id="KW-0269">Exonuclease</keyword>
<keyword evidence="1 4" id="KW-0378">Hydrolase</keyword>
<dbReference type="InterPro" id="IPR006054">
    <property type="entry name" value="DnaQ"/>
</dbReference>
<evidence type="ECO:0000256" key="1">
    <source>
        <dbReference type="ARBA" id="ARBA00022839"/>
    </source>
</evidence>
<dbReference type="RefSeq" id="WP_055227996.1">
    <property type="nucleotide sequence ID" value="NZ_CAXSRP010000019.1"/>
</dbReference>
<keyword evidence="3" id="KW-0808">Transferase</keyword>
<gene>
    <name evidence="3" type="primary">polC_2</name>
    <name evidence="3" type="ORF">ERS852406_02100</name>
    <name evidence="4" type="ORF">L0N21_15545</name>
</gene>
<dbReference type="EMBL" id="JAKNFS010000026">
    <property type="protein sequence ID" value="MCG4766907.1"/>
    <property type="molecule type" value="Genomic_DNA"/>
</dbReference>
<accession>A0A174FEU5</accession>
<dbReference type="SMART" id="SM00479">
    <property type="entry name" value="EXOIII"/>
    <property type="match status" value="1"/>
</dbReference>
<dbReference type="CDD" id="cd06127">
    <property type="entry name" value="DEDDh"/>
    <property type="match status" value="1"/>
</dbReference>
<evidence type="ECO:0000313" key="5">
    <source>
        <dbReference type="Proteomes" id="UP000095706"/>
    </source>
</evidence>
<dbReference type="EC" id="2.7.7.7" evidence="3"/>
<dbReference type="InterPro" id="IPR012337">
    <property type="entry name" value="RNaseH-like_sf"/>
</dbReference>
<dbReference type="GO" id="GO:0008408">
    <property type="term" value="F:3'-5' exonuclease activity"/>
    <property type="evidence" value="ECO:0007669"/>
    <property type="project" value="TreeGrafter"/>
</dbReference>
<dbReference type="Proteomes" id="UP000095706">
    <property type="component" value="Unassembled WGS sequence"/>
</dbReference>
<dbReference type="NCBIfam" id="TIGR00573">
    <property type="entry name" value="dnaq"/>
    <property type="match status" value="1"/>
</dbReference>
<dbReference type="Proteomes" id="UP001199915">
    <property type="component" value="Unassembled WGS sequence"/>
</dbReference>
<dbReference type="EMBL" id="CYYV01000009">
    <property type="protein sequence ID" value="CUO48693.1"/>
    <property type="molecule type" value="Genomic_DNA"/>
</dbReference>
<dbReference type="PANTHER" id="PTHR30231:SF41">
    <property type="entry name" value="DNA POLYMERASE III SUBUNIT EPSILON"/>
    <property type="match status" value="1"/>
</dbReference>
<sequence>MKIQDFVVLDLETTGLSVKEDQILEIGAVKVQGGEVTASYETFVNPGRKVPERITELTGIRDEMIADAPDVETAVRGFLDFCGGLPLLGHNILFDYSFIKQAAINARLDFEKEAWDTLKIARKALPDLESRSLEALCGYYQIPREHAHRAMDDVLETLALFRKLEEGFSEDHPEWFAAAPLKAKMKREVPATEAQKKYLADLIRYHELDLEPEWGALTKSRASRMIDQIILAHGRMEKRQRTEKK</sequence>
<reference evidence="3 5" key="1">
    <citation type="submission" date="2015-09" db="EMBL/GenBank/DDBJ databases">
        <authorList>
            <consortium name="Pathogen Informatics"/>
        </authorList>
    </citation>
    <scope>NUCLEOTIDE SEQUENCE [LARGE SCALE GENOMIC DNA]</scope>
    <source>
        <strain evidence="3 5">2789STDY5608849</strain>
    </source>
</reference>
<dbReference type="FunFam" id="3.30.420.10:FF:000045">
    <property type="entry name" value="3'-5' exonuclease DinG"/>
    <property type="match status" value="1"/>
</dbReference>
<name>A0A174FEU5_9FIRM</name>
<dbReference type="GO" id="GO:0045004">
    <property type="term" value="P:DNA replication proofreading"/>
    <property type="evidence" value="ECO:0007669"/>
    <property type="project" value="TreeGrafter"/>
</dbReference>
<protein>
    <submittedName>
        <fullName evidence="4">3'-5' exonuclease</fullName>
    </submittedName>
    <submittedName>
        <fullName evidence="3">DNA polymerase III polC-type</fullName>
        <ecNumber evidence="3">2.7.7.7</ecNumber>
    </submittedName>
</protein>
<organism evidence="3 5">
    <name type="scientific">Fusicatenibacter saccharivorans</name>
    <dbReference type="NCBI Taxonomy" id="1150298"/>
    <lineage>
        <taxon>Bacteria</taxon>
        <taxon>Bacillati</taxon>
        <taxon>Bacillota</taxon>
        <taxon>Clostridia</taxon>
        <taxon>Lachnospirales</taxon>
        <taxon>Lachnospiraceae</taxon>
        <taxon>Fusicatenibacter</taxon>
    </lineage>
</organism>
<dbReference type="PANTHER" id="PTHR30231">
    <property type="entry name" value="DNA POLYMERASE III SUBUNIT EPSILON"/>
    <property type="match status" value="1"/>
</dbReference>
<feature type="domain" description="Exonuclease" evidence="2">
    <location>
        <begin position="5"/>
        <end position="170"/>
    </location>
</feature>
<keyword evidence="1 4" id="KW-0540">Nuclease</keyword>
<dbReference type="InterPro" id="IPR036397">
    <property type="entry name" value="RNaseH_sf"/>
</dbReference>
<evidence type="ECO:0000313" key="3">
    <source>
        <dbReference type="EMBL" id="CUO48693.1"/>
    </source>
</evidence>